<dbReference type="InterPro" id="IPR036412">
    <property type="entry name" value="HAD-like_sf"/>
</dbReference>
<dbReference type="InterPro" id="IPR006379">
    <property type="entry name" value="HAD-SF_hydro_IIB"/>
</dbReference>
<dbReference type="CDD" id="cd07516">
    <property type="entry name" value="HAD_Pase"/>
    <property type="match status" value="1"/>
</dbReference>
<dbReference type="Gene3D" id="3.40.50.1000">
    <property type="entry name" value="HAD superfamily/HAD-like"/>
    <property type="match status" value="1"/>
</dbReference>
<dbReference type="EMBL" id="JAPQER010000001">
    <property type="protein sequence ID" value="MCY6483220.1"/>
    <property type="molecule type" value="Genomic_DNA"/>
</dbReference>
<dbReference type="PROSITE" id="PS01229">
    <property type="entry name" value="COF_2"/>
    <property type="match status" value="1"/>
</dbReference>
<dbReference type="PROSITE" id="PS01228">
    <property type="entry name" value="COF_1"/>
    <property type="match status" value="1"/>
</dbReference>
<dbReference type="SFLD" id="SFLDS00003">
    <property type="entry name" value="Haloacid_Dehalogenase"/>
    <property type="match status" value="1"/>
</dbReference>
<dbReference type="InterPro" id="IPR000150">
    <property type="entry name" value="Cof"/>
</dbReference>
<dbReference type="NCBIfam" id="TIGR01484">
    <property type="entry name" value="HAD-SF-IIB"/>
    <property type="match status" value="1"/>
</dbReference>
<gene>
    <name evidence="1" type="primary">yidA</name>
    <name evidence="1" type="ORF">OW763_02475</name>
</gene>
<sequence length="282" mass="31567">MYKLIALDMDGTLLNENKAISEENRTAIEKAKQKGVKIVLATGRPKKGIEKYLEELNLVSDNDYCVTYNGGVIQNTGTNEVISMQLLHEEDVHYLYNLSKTLDVNIHALTTTGCISPKLSKYTKLEIDLNNIPFEEVDFQSIDSSYNIVKVMFIDDENKLSKVIANLPKEVYEKYTVVRSAPFFLEFLDKSINKSTGVKSLAKALNINQNEIICVGDAGNDVHMLKYAGLGVAMGNAFSEVKKIADYITYTNEENGVAHIIDKFILNDTDLFENFNGIEKAV</sequence>
<dbReference type="PANTHER" id="PTHR10000:SF8">
    <property type="entry name" value="HAD SUPERFAMILY HYDROLASE-LIKE, TYPE 3"/>
    <property type="match status" value="1"/>
</dbReference>
<dbReference type="NCBIfam" id="NF007806">
    <property type="entry name" value="PRK10513.1"/>
    <property type="match status" value="1"/>
</dbReference>
<dbReference type="Proteomes" id="UP001078443">
    <property type="component" value="Unassembled WGS sequence"/>
</dbReference>
<dbReference type="Gene3D" id="3.30.1240.10">
    <property type="match status" value="1"/>
</dbReference>
<protein>
    <submittedName>
        <fullName evidence="1">Sugar-phosphatase</fullName>
        <ecNumber evidence="1">3.1.3.23</ecNumber>
    </submittedName>
</protein>
<accession>A0ABT4CZ40</accession>
<dbReference type="NCBIfam" id="TIGR00099">
    <property type="entry name" value="Cof-subfamily"/>
    <property type="match status" value="1"/>
</dbReference>
<reference evidence="1" key="1">
    <citation type="submission" date="2022-12" db="EMBL/GenBank/DDBJ databases">
        <authorList>
            <person name="Wang J."/>
        </authorList>
    </citation>
    <scope>NUCLEOTIDE SEQUENCE</scope>
    <source>
        <strain evidence="1">HY-45-18</strain>
    </source>
</reference>
<evidence type="ECO:0000313" key="1">
    <source>
        <dbReference type="EMBL" id="MCY6483220.1"/>
    </source>
</evidence>
<dbReference type="SUPFAM" id="SSF56784">
    <property type="entry name" value="HAD-like"/>
    <property type="match status" value="1"/>
</dbReference>
<dbReference type="PANTHER" id="PTHR10000">
    <property type="entry name" value="PHOSPHOSERINE PHOSPHATASE"/>
    <property type="match status" value="1"/>
</dbReference>
<keyword evidence="1" id="KW-0378">Hydrolase</keyword>
<dbReference type="SFLD" id="SFLDG01140">
    <property type="entry name" value="C2.B:_Phosphomannomutase_and_P"/>
    <property type="match status" value="1"/>
</dbReference>
<organism evidence="1 2">
    <name type="scientific">Clostridium aestuarii</name>
    <dbReference type="NCBI Taxonomy" id="338193"/>
    <lineage>
        <taxon>Bacteria</taxon>
        <taxon>Bacillati</taxon>
        <taxon>Bacillota</taxon>
        <taxon>Clostridia</taxon>
        <taxon>Eubacteriales</taxon>
        <taxon>Clostridiaceae</taxon>
        <taxon>Clostridium</taxon>
    </lineage>
</organism>
<dbReference type="GO" id="GO:0050308">
    <property type="term" value="F:sugar-phosphatase activity"/>
    <property type="evidence" value="ECO:0007669"/>
    <property type="project" value="UniProtKB-EC"/>
</dbReference>
<comment type="caution">
    <text evidence="1">The sequence shown here is derived from an EMBL/GenBank/DDBJ whole genome shotgun (WGS) entry which is preliminary data.</text>
</comment>
<keyword evidence="2" id="KW-1185">Reference proteome</keyword>
<dbReference type="RefSeq" id="WP_268039477.1">
    <property type="nucleotide sequence ID" value="NZ_JAPQER010000001.1"/>
</dbReference>
<evidence type="ECO:0000313" key="2">
    <source>
        <dbReference type="Proteomes" id="UP001078443"/>
    </source>
</evidence>
<proteinExistence type="predicted"/>
<dbReference type="Pfam" id="PF08282">
    <property type="entry name" value="Hydrolase_3"/>
    <property type="match status" value="1"/>
</dbReference>
<dbReference type="InterPro" id="IPR023214">
    <property type="entry name" value="HAD_sf"/>
</dbReference>
<dbReference type="EC" id="3.1.3.23" evidence="1"/>
<dbReference type="SFLD" id="SFLDG01144">
    <property type="entry name" value="C2.B.4:_PGP_Like"/>
    <property type="match status" value="1"/>
</dbReference>
<name>A0ABT4CZ40_9CLOT</name>